<accession>C5KEQ3</accession>
<dbReference type="Gene3D" id="3.60.10.10">
    <property type="entry name" value="Endonuclease/exonuclease/phosphatase"/>
    <property type="match status" value="1"/>
</dbReference>
<feature type="compositionally biased region" description="Polar residues" evidence="2">
    <location>
        <begin position="117"/>
        <end position="130"/>
    </location>
</feature>
<dbReference type="PANTHER" id="PTHR19446">
    <property type="entry name" value="REVERSE TRANSCRIPTASES"/>
    <property type="match status" value="1"/>
</dbReference>
<name>C5KEQ3_PERM5</name>
<keyword evidence="5" id="KW-1185">Reference proteome</keyword>
<dbReference type="InterPro" id="IPR036691">
    <property type="entry name" value="Endo/exonu/phosph_ase_sf"/>
</dbReference>
<evidence type="ECO:0000256" key="1">
    <source>
        <dbReference type="SAM" id="Coils"/>
    </source>
</evidence>
<feature type="compositionally biased region" description="Basic and acidic residues" evidence="2">
    <location>
        <begin position="103"/>
        <end position="112"/>
    </location>
</feature>
<dbReference type="Pfam" id="PF00078">
    <property type="entry name" value="RVT_1"/>
    <property type="match status" value="1"/>
</dbReference>
<dbReference type="InParanoid" id="C5KEQ3"/>
<dbReference type="InterPro" id="IPR000477">
    <property type="entry name" value="RT_dom"/>
</dbReference>
<feature type="region of interest" description="Disordered" evidence="2">
    <location>
        <begin position="103"/>
        <end position="130"/>
    </location>
</feature>
<feature type="coiled-coil region" evidence="1">
    <location>
        <begin position="9"/>
        <end position="66"/>
    </location>
</feature>
<evidence type="ECO:0000256" key="2">
    <source>
        <dbReference type="SAM" id="MobiDB-lite"/>
    </source>
</evidence>
<feature type="region of interest" description="Disordered" evidence="2">
    <location>
        <begin position="692"/>
        <end position="717"/>
    </location>
</feature>
<feature type="domain" description="Reverse transcriptase" evidence="3">
    <location>
        <begin position="717"/>
        <end position="929"/>
    </location>
</feature>
<sequence>MSPSNVDPIQQLQQQVEKLMKEVAQKQNAVVGEDESGKPMDVRMCITLLESKIKRVESRVMDLHNEVKAHAVQFIQLEQRISEQLNGFGGMMKDMHSIITRNKTEPPQRENPHPAMLQSTTTGVGNSATQRLTPRAPIQMDDVFDYKQNTKILIFGISEPLESDMLQQGDTNTNQNGYKTTTTRPTVRDQLLKGLREAGVDCGTLTIGTVKRIGLFDANARKPRPIFINFGDVSSANEFMKEKTSLLRSAGLAAKWWRPAHMRKRRHTGTKAWKVQPGDCTSQWGSDIADLKMQVDNLTRLLAVNKERAMTNLANVQYRPRADYQSSAQQLQHRFEVKTKGVHASPEDNASAQAKKIVGLGSGDAGCSDKVGAAIGHESRTINSRARTVGYPNLLQKRRKCIVAALNIRTARKEGQMHGIAELMERKKLDVLIISESQCALPDNVGNSTVVNASSSGTKLVLSPIATSCLISWTKHHDRIVSCRFYNRHFKITITGVYWPANNRNNPPEHYSTFSDRLGKVISGVSQRDMLIIGGDFNCTGYSYELLQKIVEMNDICIGQWDKFKHLANRPTWKHPNKQLGGNVLDLILIRRRYINMLEAMGVTDPDPIETDHKLVWGRMGLHLNNATSRRKEILDRERVQKLITDPRCQKVFDVKLSDSYANSRTQNDPNEAWNELQEQIKGALEAARQIDEEGGGAPQRKTRKQKRASKTRQIERMTELRPNDEKAIWNVLQETLKVDSSVDASQTAFRAGRSGLEIVHAIQLLIDKCKLYDLPLTLTSIDFRKAFDRISRSHVYESLRMAGVHPKYVRIIRNCYESAKASIRISSKERIIPLDRGLRQGDCWSPILFICSLDRVLSERLRNSPHGFRLLDTNKQPRRLTRSHIGRQKMDDVTLPSSTAMGNTKHISYVREDGEAANLVIAPEKYSHNNKKQITERIKAAGQRMARLRAVAAIHQ</sequence>
<evidence type="ECO:0000313" key="5">
    <source>
        <dbReference type="Proteomes" id="UP000007800"/>
    </source>
</evidence>
<evidence type="ECO:0000313" key="4">
    <source>
        <dbReference type="EMBL" id="EER17041.1"/>
    </source>
</evidence>
<organism evidence="5">
    <name type="scientific">Perkinsus marinus (strain ATCC 50983 / TXsc)</name>
    <dbReference type="NCBI Taxonomy" id="423536"/>
    <lineage>
        <taxon>Eukaryota</taxon>
        <taxon>Sar</taxon>
        <taxon>Alveolata</taxon>
        <taxon>Perkinsozoa</taxon>
        <taxon>Perkinsea</taxon>
        <taxon>Perkinsida</taxon>
        <taxon>Perkinsidae</taxon>
        <taxon>Perkinsus</taxon>
    </lineage>
</organism>
<feature type="compositionally biased region" description="Basic residues" evidence="2">
    <location>
        <begin position="701"/>
        <end position="711"/>
    </location>
</feature>
<evidence type="ECO:0000259" key="3">
    <source>
        <dbReference type="Pfam" id="PF00078"/>
    </source>
</evidence>
<dbReference type="EMBL" id="GG672414">
    <property type="protein sequence ID" value="EER17041.1"/>
    <property type="molecule type" value="Genomic_DNA"/>
</dbReference>
<dbReference type="RefSeq" id="XP_002785245.1">
    <property type="nucleotide sequence ID" value="XM_002785199.1"/>
</dbReference>
<dbReference type="OrthoDB" id="413809at2759"/>
<protein>
    <recommendedName>
        <fullName evidence="3">Reverse transcriptase domain-containing protein</fullName>
    </recommendedName>
</protein>
<dbReference type="SUPFAM" id="SSF56219">
    <property type="entry name" value="DNase I-like"/>
    <property type="match status" value="1"/>
</dbReference>
<reference evidence="4 5" key="1">
    <citation type="submission" date="2008-07" db="EMBL/GenBank/DDBJ databases">
        <authorList>
            <person name="El-Sayed N."/>
            <person name="Caler E."/>
            <person name="Inman J."/>
            <person name="Amedeo P."/>
            <person name="Hass B."/>
            <person name="Wortman J."/>
        </authorList>
    </citation>
    <scope>NUCLEOTIDE SEQUENCE [LARGE SCALE GENOMIC DNA]</scope>
    <source>
        <strain evidence="5">ATCC 50983 / TXsc</strain>
    </source>
</reference>
<dbReference type="Proteomes" id="UP000007800">
    <property type="component" value="Unassembled WGS sequence"/>
</dbReference>
<dbReference type="AlphaFoldDB" id="C5KEQ3"/>
<keyword evidence="1" id="KW-0175">Coiled coil</keyword>
<gene>
    <name evidence="4" type="ORF">Pmar_PMAR013960</name>
</gene>
<dbReference type="CDD" id="cd09076">
    <property type="entry name" value="L1-EN"/>
    <property type="match status" value="1"/>
</dbReference>
<dbReference type="GeneID" id="9053126"/>
<proteinExistence type="predicted"/>